<dbReference type="Gene3D" id="3.40.50.80">
    <property type="entry name" value="Nucleotide-binding domain of ferredoxin-NADP reductase (FNR) module"/>
    <property type="match status" value="1"/>
</dbReference>
<dbReference type="SUPFAM" id="SSF52343">
    <property type="entry name" value="Ferredoxin reductase-like, C-terminal NADP-linked domain"/>
    <property type="match status" value="1"/>
</dbReference>
<protein>
    <recommendedName>
        <fullName evidence="1">FAD-binding FR-type domain-containing protein</fullName>
    </recommendedName>
</protein>
<evidence type="ECO:0000313" key="3">
    <source>
        <dbReference type="Proteomes" id="UP001286456"/>
    </source>
</evidence>
<dbReference type="Proteomes" id="UP001286456">
    <property type="component" value="Unassembled WGS sequence"/>
</dbReference>
<dbReference type="PANTHER" id="PTHR42815">
    <property type="entry name" value="FAD-BINDING, PUTATIVE (AFU_ORTHOLOGUE AFUA_6G07600)-RELATED"/>
    <property type="match status" value="1"/>
</dbReference>
<sequence length="537" mass="57982">MMSGLSIDLSTRDRVKIAGKMLVGALAERGDGVGEVQIAVKVEESLGNCPKYLNKKDVKVHVPSPRAVEGDVDGKGAGESSGKSGVLLGREAVGVVEKADMFFLSSTDGSTMDTNHRGGPKGFVRVVRNEKGDVVLAYPEYSGNRLYQTLGNLRLNPRVGLVIPDFETADVLYLTGETELLVGEAASALMPHAKLVVKVVVREARFVRDGLPFVGEAGEMSPYNPPVRKLAWEEGVVVPGQGEGMGGNVTLLATATLVRRQILTPSIARLTFQLHPEKGGQPVLRMWKPGQYITLDFSDKLDHGWSHMRDDDPQSLNDDFVRTFTISSPPPPQSEGQEEDVVIVDGTELELTVRRHGPATGLLWRHNTRVPLHLPVLGFGGAESFRIAAAAGGDPKTKAIFVAAGVGITPLLAQARGVIAGGQDLALLWSLRAEDLPLAVDTFEKIPGLAKVTRLFVTNLRGADEAARRSMLEKTEVEAVVPRRISREDVLGSTTSTSDNGGPQTQTKYYLCTGPELHRVLESWLQGQNVVSESFNY</sequence>
<evidence type="ECO:0000259" key="1">
    <source>
        <dbReference type="PROSITE" id="PS51384"/>
    </source>
</evidence>
<reference evidence="2" key="1">
    <citation type="journal article" date="2023" name="Mol. Phylogenet. Evol.">
        <title>Genome-scale phylogeny and comparative genomics of the fungal order Sordariales.</title>
        <authorList>
            <person name="Hensen N."/>
            <person name="Bonometti L."/>
            <person name="Westerberg I."/>
            <person name="Brannstrom I.O."/>
            <person name="Guillou S."/>
            <person name="Cros-Aarteil S."/>
            <person name="Calhoun S."/>
            <person name="Haridas S."/>
            <person name="Kuo A."/>
            <person name="Mondo S."/>
            <person name="Pangilinan J."/>
            <person name="Riley R."/>
            <person name="LaButti K."/>
            <person name="Andreopoulos B."/>
            <person name="Lipzen A."/>
            <person name="Chen C."/>
            <person name="Yan M."/>
            <person name="Daum C."/>
            <person name="Ng V."/>
            <person name="Clum A."/>
            <person name="Steindorff A."/>
            <person name="Ohm R.A."/>
            <person name="Martin F."/>
            <person name="Silar P."/>
            <person name="Natvig D.O."/>
            <person name="Lalanne C."/>
            <person name="Gautier V."/>
            <person name="Ament-Velasquez S.L."/>
            <person name="Kruys A."/>
            <person name="Hutchinson M.I."/>
            <person name="Powell A.J."/>
            <person name="Barry K."/>
            <person name="Miller A.N."/>
            <person name="Grigoriev I.V."/>
            <person name="Debuchy R."/>
            <person name="Gladieux P."/>
            <person name="Hiltunen Thoren M."/>
            <person name="Johannesson H."/>
        </authorList>
    </citation>
    <scope>NUCLEOTIDE SEQUENCE</scope>
    <source>
        <strain evidence="2">SMH4131-1</strain>
    </source>
</reference>
<dbReference type="AlphaFoldDB" id="A0AAE0MGS0"/>
<organism evidence="2 3">
    <name type="scientific">Cercophora scortea</name>
    <dbReference type="NCBI Taxonomy" id="314031"/>
    <lineage>
        <taxon>Eukaryota</taxon>
        <taxon>Fungi</taxon>
        <taxon>Dikarya</taxon>
        <taxon>Ascomycota</taxon>
        <taxon>Pezizomycotina</taxon>
        <taxon>Sordariomycetes</taxon>
        <taxon>Sordariomycetidae</taxon>
        <taxon>Sordariales</taxon>
        <taxon>Lasiosphaeriaceae</taxon>
        <taxon>Cercophora</taxon>
    </lineage>
</organism>
<gene>
    <name evidence="2" type="ORF">B0T19DRAFT_414472</name>
</gene>
<dbReference type="EMBL" id="JAUEPO010000002">
    <property type="protein sequence ID" value="KAK3331996.1"/>
    <property type="molecule type" value="Genomic_DNA"/>
</dbReference>
<comment type="caution">
    <text evidence="2">The sequence shown here is derived from an EMBL/GenBank/DDBJ whole genome shotgun (WGS) entry which is preliminary data.</text>
</comment>
<proteinExistence type="predicted"/>
<dbReference type="GO" id="GO:0016491">
    <property type="term" value="F:oxidoreductase activity"/>
    <property type="evidence" value="ECO:0007669"/>
    <property type="project" value="InterPro"/>
</dbReference>
<evidence type="ECO:0000313" key="2">
    <source>
        <dbReference type="EMBL" id="KAK3331996.1"/>
    </source>
</evidence>
<dbReference type="InterPro" id="IPR012349">
    <property type="entry name" value="Split_barrel_FMN-bd"/>
</dbReference>
<dbReference type="InterPro" id="IPR017927">
    <property type="entry name" value="FAD-bd_FR_type"/>
</dbReference>
<dbReference type="PROSITE" id="PS51384">
    <property type="entry name" value="FAD_FR"/>
    <property type="match status" value="1"/>
</dbReference>
<name>A0AAE0MGS0_9PEZI</name>
<dbReference type="CDD" id="cd06197">
    <property type="entry name" value="FNR_like_2"/>
    <property type="match status" value="1"/>
</dbReference>
<dbReference type="Gene3D" id="2.40.30.10">
    <property type="entry name" value="Translation factors"/>
    <property type="match status" value="1"/>
</dbReference>
<dbReference type="Gene3D" id="2.30.110.10">
    <property type="entry name" value="Electron Transport, Fmn-binding Protein, Chain A"/>
    <property type="match status" value="1"/>
</dbReference>
<keyword evidence="3" id="KW-1185">Reference proteome</keyword>
<accession>A0AAE0MGS0</accession>
<dbReference type="InterPro" id="IPR039261">
    <property type="entry name" value="FNR_nucleotide-bd"/>
</dbReference>
<dbReference type="PANTHER" id="PTHR42815:SF2">
    <property type="entry name" value="FAD-BINDING, PUTATIVE (AFU_ORTHOLOGUE AFUA_6G07600)-RELATED"/>
    <property type="match status" value="1"/>
</dbReference>
<reference evidence="2" key="2">
    <citation type="submission" date="2023-06" db="EMBL/GenBank/DDBJ databases">
        <authorList>
            <consortium name="Lawrence Berkeley National Laboratory"/>
            <person name="Haridas S."/>
            <person name="Hensen N."/>
            <person name="Bonometti L."/>
            <person name="Westerberg I."/>
            <person name="Brannstrom I.O."/>
            <person name="Guillou S."/>
            <person name="Cros-Aarteil S."/>
            <person name="Calhoun S."/>
            <person name="Kuo A."/>
            <person name="Mondo S."/>
            <person name="Pangilinan J."/>
            <person name="Riley R."/>
            <person name="Labutti K."/>
            <person name="Andreopoulos B."/>
            <person name="Lipzen A."/>
            <person name="Chen C."/>
            <person name="Yanf M."/>
            <person name="Daum C."/>
            <person name="Ng V."/>
            <person name="Clum A."/>
            <person name="Steindorff A."/>
            <person name="Ohm R."/>
            <person name="Martin F."/>
            <person name="Silar P."/>
            <person name="Natvig D."/>
            <person name="Lalanne C."/>
            <person name="Gautier V."/>
            <person name="Ament-Velasquez S.L."/>
            <person name="Kruys A."/>
            <person name="Hutchinson M.I."/>
            <person name="Powell A.J."/>
            <person name="Barry K."/>
            <person name="Miller A.N."/>
            <person name="Grigoriev I.V."/>
            <person name="Debuchy R."/>
            <person name="Gladieux P."/>
            <person name="Thoren M.H."/>
            <person name="Johannesson H."/>
        </authorList>
    </citation>
    <scope>NUCLEOTIDE SEQUENCE</scope>
    <source>
        <strain evidence="2">SMH4131-1</strain>
    </source>
</reference>
<feature type="domain" description="FAD-binding FR-type" evidence="1">
    <location>
        <begin position="250"/>
        <end position="386"/>
    </location>
</feature>